<keyword evidence="3" id="KW-0812">Transmembrane</keyword>
<dbReference type="Proteomes" id="UP000030392">
    <property type="component" value="Unassembled WGS sequence"/>
</dbReference>
<evidence type="ECO:0000313" key="4">
    <source>
        <dbReference type="EMBL" id="KGG19564.1"/>
    </source>
</evidence>
<comment type="caution">
    <text evidence="4">The sequence shown here is derived from an EMBL/GenBank/DDBJ whole genome shotgun (WGS) entry which is preliminary data.</text>
</comment>
<sequence>MHKLTSWVQAITGVMLIIIFSMIPSSIISLQEDLSLSIIPLQSNWQIQGVLLTSLLCGPQVGTISAISYLIIGLFYLPVFHGGGSVGYILTHEFGYLLGFIPAAWLCGLLAKKDTKANLINYSFYTGMSLCVVHIIGIIYLIIGKVFGNWLENLSDLILINTFIPLPTQLLLCVAISLLSIFLRRVLIIK</sequence>
<keyword evidence="2" id="KW-0813">Transport</keyword>
<dbReference type="AlphaFoldDB" id="A0A0A2C4N7"/>
<evidence type="ECO:0000256" key="1">
    <source>
        <dbReference type="ARBA" id="ARBA00010692"/>
    </source>
</evidence>
<evidence type="ECO:0000313" key="5">
    <source>
        <dbReference type="Proteomes" id="UP000030392"/>
    </source>
</evidence>
<dbReference type="Pfam" id="PF02632">
    <property type="entry name" value="BioY"/>
    <property type="match status" value="1"/>
</dbReference>
<dbReference type="RefSeq" id="WP_241434828.1">
    <property type="nucleotide sequence ID" value="NZ_CP138967.1"/>
</dbReference>
<dbReference type="GO" id="GO:0005886">
    <property type="term" value="C:plasma membrane"/>
    <property type="evidence" value="ECO:0007669"/>
    <property type="project" value="UniProtKB-SubCell"/>
</dbReference>
<accession>A0A0A2C4N7</accession>
<feature type="transmembrane region" description="Helical" evidence="3">
    <location>
        <begin position="89"/>
        <end position="110"/>
    </location>
</feature>
<gene>
    <name evidence="4" type="ORF">EV03_1949</name>
</gene>
<name>A0A0A2C4N7_PROMR</name>
<dbReference type="GO" id="GO:0015225">
    <property type="term" value="F:biotin transmembrane transporter activity"/>
    <property type="evidence" value="ECO:0007669"/>
    <property type="project" value="UniProtKB-UniRule"/>
</dbReference>
<dbReference type="PANTHER" id="PTHR34295:SF1">
    <property type="entry name" value="BIOTIN TRANSPORTER BIOY"/>
    <property type="match status" value="1"/>
</dbReference>
<keyword evidence="2" id="KW-1003">Cell membrane</keyword>
<dbReference type="PIRSF" id="PIRSF016661">
    <property type="entry name" value="BioY"/>
    <property type="match status" value="1"/>
</dbReference>
<feature type="transmembrane region" description="Helical" evidence="3">
    <location>
        <begin position="122"/>
        <end position="143"/>
    </location>
</feature>
<keyword evidence="3" id="KW-1133">Transmembrane helix</keyword>
<protein>
    <recommendedName>
        <fullName evidence="2">Biotin transporter</fullName>
    </recommendedName>
</protein>
<proteinExistence type="inferred from homology"/>
<evidence type="ECO:0000256" key="3">
    <source>
        <dbReference type="SAM" id="Phobius"/>
    </source>
</evidence>
<dbReference type="EMBL" id="JNAX01000015">
    <property type="protein sequence ID" value="KGG19564.1"/>
    <property type="molecule type" value="Genomic_DNA"/>
</dbReference>
<feature type="transmembrane region" description="Helical" evidence="3">
    <location>
        <begin position="50"/>
        <end position="77"/>
    </location>
</feature>
<reference evidence="5" key="1">
    <citation type="journal article" date="2014" name="Sci. Data">
        <title>Genomes of diverse isolates of the marine cyanobacterium Prochlorococcus.</title>
        <authorList>
            <person name="Biller S."/>
            <person name="Berube P."/>
            <person name="Thompson J."/>
            <person name="Kelly L."/>
            <person name="Roggensack S."/>
            <person name="Awad L."/>
            <person name="Roache-Johnson K."/>
            <person name="Ding H."/>
            <person name="Giovannoni S.J."/>
            <person name="Moore L.R."/>
            <person name="Chisholm S.W."/>
        </authorList>
    </citation>
    <scope>NUCLEOTIDE SEQUENCE [LARGE SCALE GENOMIC DNA]</scope>
    <source>
        <strain evidence="5">PAC1</strain>
    </source>
</reference>
<comment type="subcellular location">
    <subcellularLocation>
        <location evidence="2">Cell membrane</location>
        <topology evidence="2">Multi-pass membrane protein</topology>
    </subcellularLocation>
</comment>
<feature type="transmembrane region" description="Helical" evidence="3">
    <location>
        <begin position="6"/>
        <end position="30"/>
    </location>
</feature>
<dbReference type="InterPro" id="IPR003784">
    <property type="entry name" value="BioY"/>
</dbReference>
<feature type="transmembrane region" description="Helical" evidence="3">
    <location>
        <begin position="163"/>
        <end position="183"/>
    </location>
</feature>
<organism evidence="4 5">
    <name type="scientific">Prochlorococcus marinus str. PAC1</name>
    <dbReference type="NCBI Taxonomy" id="59924"/>
    <lineage>
        <taxon>Bacteria</taxon>
        <taxon>Bacillati</taxon>
        <taxon>Cyanobacteriota</taxon>
        <taxon>Cyanophyceae</taxon>
        <taxon>Synechococcales</taxon>
        <taxon>Prochlorococcaceae</taxon>
        <taxon>Prochlorococcus</taxon>
    </lineage>
</organism>
<comment type="similarity">
    <text evidence="1 2">Belongs to the BioY family.</text>
</comment>
<evidence type="ECO:0000256" key="2">
    <source>
        <dbReference type="PIRNR" id="PIRNR016661"/>
    </source>
</evidence>
<dbReference type="PANTHER" id="PTHR34295">
    <property type="entry name" value="BIOTIN TRANSPORTER BIOY"/>
    <property type="match status" value="1"/>
</dbReference>
<keyword evidence="2 3" id="KW-0472">Membrane</keyword>
<dbReference type="Gene3D" id="1.10.1760.20">
    <property type="match status" value="1"/>
</dbReference>